<dbReference type="InterPro" id="IPR020472">
    <property type="entry name" value="WD40_PAC1"/>
</dbReference>
<dbReference type="Proteomes" id="UP000590412">
    <property type="component" value="Unassembled WGS sequence"/>
</dbReference>
<dbReference type="GO" id="GO:0070314">
    <property type="term" value="P:G1 to G0 transition"/>
    <property type="evidence" value="ECO:0007669"/>
    <property type="project" value="EnsemblFungi"/>
</dbReference>
<dbReference type="Gene3D" id="2.130.10.10">
    <property type="entry name" value="YVTN repeat-like/Quinoprotein amine dehydrogenase"/>
    <property type="match status" value="1"/>
</dbReference>
<organism evidence="11 12">
    <name type="scientific">Candida parapsilosis</name>
    <name type="common">Yeast</name>
    <dbReference type="NCBI Taxonomy" id="5480"/>
    <lineage>
        <taxon>Eukaryota</taxon>
        <taxon>Fungi</taxon>
        <taxon>Dikarya</taxon>
        <taxon>Ascomycota</taxon>
        <taxon>Saccharomycotina</taxon>
        <taxon>Pichiomycetes</taxon>
        <taxon>Debaryomycetaceae</taxon>
        <taxon>Candida/Lodderomyces clade</taxon>
        <taxon>Candida</taxon>
    </lineage>
</organism>
<dbReference type="InterPro" id="IPR011989">
    <property type="entry name" value="ARM-like"/>
</dbReference>
<dbReference type="GO" id="GO:0044877">
    <property type="term" value="F:protein-containing complex binding"/>
    <property type="evidence" value="ECO:0007669"/>
    <property type="project" value="EnsemblFungi"/>
</dbReference>
<dbReference type="GO" id="GO:0140036">
    <property type="term" value="F:ubiquitin-modified protein reader activity"/>
    <property type="evidence" value="ECO:0007669"/>
    <property type="project" value="EnsemblFungi"/>
</dbReference>
<dbReference type="PANTHER" id="PTHR19849">
    <property type="entry name" value="PHOSPHOLIPASE A-2-ACTIVATING PROTEIN"/>
    <property type="match status" value="1"/>
</dbReference>
<dbReference type="GO" id="GO:0032473">
    <property type="term" value="C:cytoplasmic side of mitochondrial outer membrane"/>
    <property type="evidence" value="ECO:0007669"/>
    <property type="project" value="EnsemblFungi"/>
</dbReference>
<evidence type="ECO:0000259" key="9">
    <source>
        <dbReference type="PROSITE" id="PS51394"/>
    </source>
</evidence>
<evidence type="ECO:0000256" key="7">
    <source>
        <dbReference type="ARBA" id="ARBA00023242"/>
    </source>
</evidence>
<dbReference type="InterPro" id="IPR015155">
    <property type="entry name" value="PFU"/>
</dbReference>
<dbReference type="PROSITE" id="PS00678">
    <property type="entry name" value="WD_REPEATS_1"/>
    <property type="match status" value="1"/>
</dbReference>
<evidence type="ECO:0000256" key="3">
    <source>
        <dbReference type="ARBA" id="ARBA00008495"/>
    </source>
</evidence>
<feature type="repeat" description="WD" evidence="8">
    <location>
        <begin position="151"/>
        <end position="183"/>
    </location>
</feature>
<evidence type="ECO:0000256" key="5">
    <source>
        <dbReference type="ARBA" id="ARBA00022574"/>
    </source>
</evidence>
<gene>
    <name evidence="11" type="ORF">FOB60_003046</name>
</gene>
<dbReference type="SMART" id="SM00320">
    <property type="entry name" value="WD40"/>
    <property type="match status" value="7"/>
</dbReference>
<evidence type="ECO:0000256" key="8">
    <source>
        <dbReference type="PROSITE-ProRule" id="PRU00221"/>
    </source>
</evidence>
<dbReference type="GO" id="GO:0006303">
    <property type="term" value="P:double-strand break repair via nonhomologous end joining"/>
    <property type="evidence" value="ECO:0007669"/>
    <property type="project" value="EnsemblFungi"/>
</dbReference>
<dbReference type="EMBL" id="JABWAB010000004">
    <property type="protein sequence ID" value="KAF6052790.1"/>
    <property type="molecule type" value="Genomic_DNA"/>
</dbReference>
<evidence type="ECO:0000256" key="4">
    <source>
        <dbReference type="ARBA" id="ARBA00022490"/>
    </source>
</evidence>
<sequence>MSYKLSSTLTGHEQDVRGLASSTIGDEPMIVSVSRDSTTRVWNQVNTSSDSDSKILFHSPTKSFINSVAIVEPNGVGEKLAASGGQDTMIYLSDLHSIDSTDLDQDGKYQLIGHEGNVCAMDFAHGEFISSSWDGTAIVWNLQEFVPKFILQGHESSVWDCKIVNNKNQFLTASADKSIRLWQGDHEIQKFLGHTDVVRKLLILPGGNQFVSSANDGTIKVWDLQTGRILKTLFGHDSFVYDLALLPNGNLVSTGEDRTVRIWDLSKGEALQVITLPCISVWCVTVLNNGDFAVGGSDNLIRVFTSVSDRVASQEELKAFTEAVQSSSISEQSLDDLKKTDIPGIEALSKPGKKEGATIMVKTANGTIEAHQWSSGEWHKIGDVVGGASSTKKQVYEGKEYDYVFDVDIKDGEPPLKLPYNLNQNPYTVAEKFLADNELPSSYTDEVVRFLETNTAGARLSEDAAADANSAHSSTSALVNDPYSDAYVRQHQHQGKPESHPSATSIIPEKQFIAYKEFKKESILNGLKKLNASQETNQFTPDELSTFESLVSNLSSDGAIELILQYATKIISSWETSSKLIGFDLIRLAIPKITAHDFLTKETIAESVSNSIESGLEVVDSSSATLFMMIIKVLINFIDGAGFIQAFIDPFEGDSAKYIYNTSFSHILSQVGDKTTKLDSSAKLYSAAITALATLVYDLSTIQLKTTGLNCHSSTSAAPVLDLVEKIGDVVVSSSAEAGYRLAIAYGNFKYANAYSNAGAAPPPQWLKKWNELYSSKEKRFSDLAQDLALL</sequence>
<dbReference type="Pfam" id="PF09070">
    <property type="entry name" value="PFU"/>
    <property type="match status" value="1"/>
</dbReference>
<dbReference type="InterPro" id="IPR019775">
    <property type="entry name" value="WD40_repeat_CS"/>
</dbReference>
<dbReference type="GO" id="GO:0010992">
    <property type="term" value="P:ubiquitin recycling"/>
    <property type="evidence" value="ECO:0007669"/>
    <property type="project" value="EnsemblFungi"/>
</dbReference>
<dbReference type="Gene3D" id="3.10.20.870">
    <property type="entry name" value="PFU (PLAA family ubiquitin binding), C-terminal domain"/>
    <property type="match status" value="1"/>
</dbReference>
<comment type="caution">
    <text evidence="11">The sequence shown here is derived from an EMBL/GenBank/DDBJ whole genome shotgun (WGS) entry which is preliminary data.</text>
</comment>
<feature type="repeat" description="WD" evidence="8">
    <location>
        <begin position="9"/>
        <end position="43"/>
    </location>
</feature>
<evidence type="ECO:0000256" key="6">
    <source>
        <dbReference type="ARBA" id="ARBA00022737"/>
    </source>
</evidence>
<dbReference type="InterPro" id="IPR001680">
    <property type="entry name" value="WD40_rpt"/>
</dbReference>
<reference evidence="11" key="1">
    <citation type="submission" date="2020-03" db="EMBL/GenBank/DDBJ databases">
        <title>FDA dAtabase for Regulatory Grade micrObial Sequences (FDA-ARGOS): Supporting development and validation of Infectious Disease Dx tests.</title>
        <authorList>
            <person name="Campos J."/>
            <person name="Goldberg B."/>
            <person name="Tallon L."/>
            <person name="Sadzewicz L."/>
            <person name="Vavikolanu K."/>
            <person name="Mehta A."/>
            <person name="Aluvathingal J."/>
            <person name="Nadendla S."/>
            <person name="Nandy P."/>
            <person name="Geyer C."/>
            <person name="Yan Y."/>
            <person name="Sichtig H."/>
        </authorList>
    </citation>
    <scope>NUCLEOTIDE SEQUENCE [LARGE SCALE GENOMIC DNA]</scope>
    <source>
        <strain evidence="11">FDAARGOS_652</strain>
    </source>
</reference>
<dbReference type="PROSITE" id="PS50082">
    <property type="entry name" value="WD_REPEATS_2"/>
    <property type="match status" value="5"/>
</dbReference>
<dbReference type="Pfam" id="PF00400">
    <property type="entry name" value="WD40"/>
    <property type="match status" value="5"/>
</dbReference>
<dbReference type="CDD" id="cd00200">
    <property type="entry name" value="WD40"/>
    <property type="match status" value="1"/>
</dbReference>
<dbReference type="FunFam" id="2.130.10.10:FF:000175">
    <property type="entry name" value="Phospholipase A-2-activating protein"/>
    <property type="match status" value="1"/>
</dbReference>
<comment type="subcellular location">
    <subcellularLocation>
        <location evidence="2">Cytoplasm</location>
    </subcellularLocation>
    <subcellularLocation>
        <location evidence="1">Nucleus</location>
    </subcellularLocation>
</comment>
<comment type="similarity">
    <text evidence="3">Belongs to the WD repeat PLAP family.</text>
</comment>
<dbReference type="InterPro" id="IPR015943">
    <property type="entry name" value="WD40/YVTN_repeat-like_dom_sf"/>
</dbReference>
<dbReference type="PRINTS" id="PR00320">
    <property type="entry name" value="GPROTEINBRPT"/>
</dbReference>
<dbReference type="InterPro" id="IPR036322">
    <property type="entry name" value="WD40_repeat_dom_sf"/>
</dbReference>
<dbReference type="PANTHER" id="PTHR19849:SF0">
    <property type="entry name" value="PHOSPHOLIPASE A-2-ACTIVATING PROTEIN"/>
    <property type="match status" value="1"/>
</dbReference>
<dbReference type="GO" id="GO:0034517">
    <property type="term" value="P:ribophagy"/>
    <property type="evidence" value="ECO:0007669"/>
    <property type="project" value="EnsemblFungi"/>
</dbReference>
<evidence type="ECO:0000256" key="2">
    <source>
        <dbReference type="ARBA" id="ARBA00004496"/>
    </source>
</evidence>
<keyword evidence="6" id="KW-0677">Repeat</keyword>
<keyword evidence="4" id="KW-0963">Cytoplasm</keyword>
<feature type="domain" description="PUL" evidence="10">
    <location>
        <begin position="505"/>
        <end position="791"/>
    </location>
</feature>
<evidence type="ECO:0000313" key="12">
    <source>
        <dbReference type="Proteomes" id="UP000590412"/>
    </source>
</evidence>
<dbReference type="InterPro" id="IPR038122">
    <property type="entry name" value="PFU_sf"/>
</dbReference>
<dbReference type="AlphaFoldDB" id="A0A8X7NN47"/>
<dbReference type="GO" id="GO:0043130">
    <property type="term" value="F:ubiquitin binding"/>
    <property type="evidence" value="ECO:0007669"/>
    <property type="project" value="EnsemblFungi"/>
</dbReference>
<keyword evidence="5 8" id="KW-0853">WD repeat</keyword>
<name>A0A8X7NN47_CANPA</name>
<proteinExistence type="inferred from homology"/>
<feature type="domain" description="PFU" evidence="9">
    <location>
        <begin position="370"/>
        <end position="465"/>
    </location>
</feature>
<keyword evidence="7" id="KW-0539">Nucleus</keyword>
<protein>
    <submittedName>
        <fullName evidence="11">WD domain, G-beta repeat family protein</fullName>
    </submittedName>
</protein>
<feature type="repeat" description="WD" evidence="8">
    <location>
        <begin position="233"/>
        <end position="273"/>
    </location>
</feature>
<evidence type="ECO:0000256" key="1">
    <source>
        <dbReference type="ARBA" id="ARBA00004123"/>
    </source>
</evidence>
<dbReference type="GO" id="GO:0036435">
    <property type="term" value="F:K48-linked polyubiquitin modification-dependent protein binding"/>
    <property type="evidence" value="ECO:0007669"/>
    <property type="project" value="EnsemblFungi"/>
</dbReference>
<dbReference type="GO" id="GO:0072671">
    <property type="term" value="P:mitochondria-associated ubiquitin-dependent protein catabolic process"/>
    <property type="evidence" value="ECO:0007669"/>
    <property type="project" value="EnsemblFungi"/>
</dbReference>
<accession>A0A8X7NN47</accession>
<evidence type="ECO:0000259" key="10">
    <source>
        <dbReference type="PROSITE" id="PS51396"/>
    </source>
</evidence>
<dbReference type="PROSITE" id="PS51396">
    <property type="entry name" value="PUL"/>
    <property type="match status" value="1"/>
</dbReference>
<feature type="repeat" description="WD" evidence="8">
    <location>
        <begin position="191"/>
        <end position="232"/>
    </location>
</feature>
<dbReference type="Pfam" id="PF08324">
    <property type="entry name" value="PUL"/>
    <property type="match status" value="1"/>
</dbReference>
<evidence type="ECO:0000313" key="11">
    <source>
        <dbReference type="EMBL" id="KAF6052790.1"/>
    </source>
</evidence>
<dbReference type="SUPFAM" id="SSF50978">
    <property type="entry name" value="WD40 repeat-like"/>
    <property type="match status" value="1"/>
</dbReference>
<dbReference type="InterPro" id="IPR013535">
    <property type="entry name" value="PUL_dom"/>
</dbReference>
<dbReference type="PROSITE" id="PS51394">
    <property type="entry name" value="PFU"/>
    <property type="match status" value="1"/>
</dbReference>
<dbReference type="Gene3D" id="1.25.10.10">
    <property type="entry name" value="Leucine-rich Repeat Variant"/>
    <property type="match status" value="1"/>
</dbReference>
<feature type="repeat" description="WD" evidence="8">
    <location>
        <begin position="111"/>
        <end position="143"/>
    </location>
</feature>
<dbReference type="GO" id="GO:0005634">
    <property type="term" value="C:nucleus"/>
    <property type="evidence" value="ECO:0007669"/>
    <property type="project" value="UniProtKB-SubCell"/>
</dbReference>
<dbReference type="PROSITE" id="PS50294">
    <property type="entry name" value="WD_REPEATS_REGION"/>
    <property type="match status" value="3"/>
</dbReference>